<proteinExistence type="predicted"/>
<dbReference type="RefSeq" id="XP_060334400.1">
    <property type="nucleotide sequence ID" value="XM_060476912.1"/>
</dbReference>
<keyword evidence="2" id="KW-1185">Reference proteome</keyword>
<reference evidence="1" key="1">
    <citation type="submission" date="2023-06" db="EMBL/GenBank/DDBJ databases">
        <authorList>
            <consortium name="Lawrence Berkeley National Laboratory"/>
            <person name="Ahrendt S."/>
            <person name="Sahu N."/>
            <person name="Indic B."/>
            <person name="Wong-Bajracharya J."/>
            <person name="Merenyi Z."/>
            <person name="Ke H.-M."/>
            <person name="Monk M."/>
            <person name="Kocsube S."/>
            <person name="Drula E."/>
            <person name="Lipzen A."/>
            <person name="Balint B."/>
            <person name="Henrissat B."/>
            <person name="Andreopoulos B."/>
            <person name="Martin F.M."/>
            <person name="Harder C.B."/>
            <person name="Rigling D."/>
            <person name="Ford K.L."/>
            <person name="Foster G.D."/>
            <person name="Pangilinan J."/>
            <person name="Papanicolaou A."/>
            <person name="Barry K."/>
            <person name="LaButti K."/>
            <person name="Viragh M."/>
            <person name="Koriabine M."/>
            <person name="Yan M."/>
            <person name="Riley R."/>
            <person name="Champramary S."/>
            <person name="Plett K.L."/>
            <person name="Tsai I.J."/>
            <person name="Slot J."/>
            <person name="Sipos G."/>
            <person name="Plett J."/>
            <person name="Nagy L.G."/>
            <person name="Grigoriev I.V."/>
        </authorList>
    </citation>
    <scope>NUCLEOTIDE SEQUENCE</scope>
    <source>
        <strain evidence="1">CCBAS 213</strain>
    </source>
</reference>
<dbReference type="EMBL" id="JAUEPS010000008">
    <property type="protein sequence ID" value="KAK0462934.1"/>
    <property type="molecule type" value="Genomic_DNA"/>
</dbReference>
<organism evidence="1 2">
    <name type="scientific">Armillaria tabescens</name>
    <name type="common">Ringless honey mushroom</name>
    <name type="synonym">Agaricus tabescens</name>
    <dbReference type="NCBI Taxonomy" id="1929756"/>
    <lineage>
        <taxon>Eukaryota</taxon>
        <taxon>Fungi</taxon>
        <taxon>Dikarya</taxon>
        <taxon>Basidiomycota</taxon>
        <taxon>Agaricomycotina</taxon>
        <taxon>Agaricomycetes</taxon>
        <taxon>Agaricomycetidae</taxon>
        <taxon>Agaricales</taxon>
        <taxon>Marasmiineae</taxon>
        <taxon>Physalacriaceae</taxon>
        <taxon>Desarmillaria</taxon>
    </lineage>
</organism>
<evidence type="ECO:0000313" key="1">
    <source>
        <dbReference type="EMBL" id="KAK0462934.1"/>
    </source>
</evidence>
<gene>
    <name evidence="1" type="ORF">EV420DRAFT_1639022</name>
</gene>
<dbReference type="AlphaFoldDB" id="A0AA39NCC3"/>
<dbReference type="Proteomes" id="UP001175211">
    <property type="component" value="Unassembled WGS sequence"/>
</dbReference>
<evidence type="ECO:0000313" key="2">
    <source>
        <dbReference type="Proteomes" id="UP001175211"/>
    </source>
</evidence>
<dbReference type="GeneID" id="85360460"/>
<accession>A0AA39NCC3</accession>
<protein>
    <submittedName>
        <fullName evidence="1">Uncharacterized protein</fullName>
    </submittedName>
</protein>
<name>A0AA39NCC3_ARMTA</name>
<sequence length="326" mass="36742">MKNFSGLIDQATRSTHESLIQQLALFSEDRSRTRTEDISKQGDYPIFIRFIRNILVHLTVSSLHPGGTVDGFVVLLMALRLSGEGIDAWNQQAHQSDEIMPNILSYIRDHPPAIVLIDTQAPEFEHRTLCAGQGYSWGSVEKGNDAKNEFFISAELVEAYICLEKARSGGSSLDPKDKNVLVFLQIVILVTTLHELAHCLTKWMFGSLITPRLCFGGKKGEGGDVIERILFDGILCIEWKRSDFNNRQLRMRTIKDLYLQSSQEEHNGGFAIHKLALDDLERTVNSIKSYRIYQPAYTLDEHGLSDCDIGSVDARCIRRQASSPAW</sequence>
<comment type="caution">
    <text evidence="1">The sequence shown here is derived from an EMBL/GenBank/DDBJ whole genome shotgun (WGS) entry which is preliminary data.</text>
</comment>